<dbReference type="SMART" id="SM00198">
    <property type="entry name" value="SCP"/>
    <property type="match status" value="1"/>
</dbReference>
<dbReference type="SUPFAM" id="SSF55797">
    <property type="entry name" value="PR-1-like"/>
    <property type="match status" value="1"/>
</dbReference>
<feature type="chain" id="PRO_5033611322" evidence="4">
    <location>
        <begin position="24"/>
        <end position="182"/>
    </location>
</feature>
<dbReference type="AlphaFoldDB" id="A0A804IK75"/>
<dbReference type="InterPro" id="IPR001283">
    <property type="entry name" value="CRISP-related"/>
</dbReference>
<reference evidence="6" key="1">
    <citation type="submission" date="2021-03" db="EMBL/GenBank/DDBJ databases">
        <authorList>
            <consortium name="Genoscope - CEA"/>
            <person name="William W."/>
        </authorList>
    </citation>
    <scope>NUCLEOTIDE SEQUENCE</scope>
    <source>
        <strain evidence="6">Doubled-haploid Pahang</strain>
    </source>
</reference>
<dbReference type="GO" id="GO:0098542">
    <property type="term" value="P:defense response to other organism"/>
    <property type="evidence" value="ECO:0007669"/>
    <property type="project" value="UniProtKB-ARBA"/>
</dbReference>
<sequence>MACLVSVVVLQLLTIHYIIVTGAQNSTTDTASPDGVSSATVISQFLASHNEARQQVGVPPLRWDAKLASFARAYANQRRGDCQLVHSPGYAYGENIFWGQGRRWAIPDAVAKWVEEKQWYRYDTNTCAGPDCTHYTQMVWRTTELLGCAKIVCSSGDTFIVCEYYPPGNYVGARPYIKPPKA</sequence>
<dbReference type="CDD" id="cd05381">
    <property type="entry name" value="CAP_PR-1"/>
    <property type="match status" value="1"/>
</dbReference>
<evidence type="ECO:0000313" key="7">
    <source>
        <dbReference type="EnsemblPlants" id="Ma04_p02330.1"/>
    </source>
</evidence>
<dbReference type="EMBL" id="HG996469">
    <property type="protein sequence ID" value="CAG1840975.1"/>
    <property type="molecule type" value="Genomic_DNA"/>
</dbReference>
<proteinExistence type="inferred from homology"/>
<dbReference type="Pfam" id="PF00188">
    <property type="entry name" value="CAP"/>
    <property type="match status" value="1"/>
</dbReference>
<name>A0A804IK75_MUSAM</name>
<dbReference type="PRINTS" id="PR00837">
    <property type="entry name" value="V5TPXLIKE"/>
</dbReference>
<dbReference type="InterPro" id="IPR035940">
    <property type="entry name" value="CAP_sf"/>
</dbReference>
<evidence type="ECO:0000259" key="5">
    <source>
        <dbReference type="SMART" id="SM00198"/>
    </source>
</evidence>
<dbReference type="GO" id="GO:0005615">
    <property type="term" value="C:extracellular space"/>
    <property type="evidence" value="ECO:0000318"/>
    <property type="project" value="GO_Central"/>
</dbReference>
<dbReference type="OrthoDB" id="337038at2759"/>
<evidence type="ECO:0000313" key="6">
    <source>
        <dbReference type="EMBL" id="CAG1840975.1"/>
    </source>
</evidence>
<evidence type="ECO:0000256" key="4">
    <source>
        <dbReference type="SAM" id="SignalP"/>
    </source>
</evidence>
<dbReference type="InterPro" id="IPR014044">
    <property type="entry name" value="CAP_dom"/>
</dbReference>
<evidence type="ECO:0000313" key="8">
    <source>
        <dbReference type="Proteomes" id="UP000012960"/>
    </source>
</evidence>
<feature type="signal peptide" evidence="4">
    <location>
        <begin position="1"/>
        <end position="23"/>
    </location>
</feature>
<keyword evidence="3" id="KW-1015">Disulfide bond</keyword>
<dbReference type="OMA" id="CEYYPTG"/>
<evidence type="ECO:0000256" key="1">
    <source>
        <dbReference type="ARBA" id="ARBA00009923"/>
    </source>
</evidence>
<dbReference type="InParanoid" id="A0A804IK75"/>
<gene>
    <name evidence="6" type="ORF">GSMUA_107690.1</name>
</gene>
<dbReference type="EnsemblPlants" id="Ma04_t02330.1">
    <property type="protein sequence ID" value="Ma04_p02330.1"/>
    <property type="gene ID" value="Ma04_g02330"/>
</dbReference>
<reference evidence="7" key="2">
    <citation type="submission" date="2021-05" db="UniProtKB">
        <authorList>
            <consortium name="EnsemblPlants"/>
        </authorList>
    </citation>
    <scope>IDENTIFICATION</scope>
    <source>
        <strain evidence="7">subsp. malaccensis</strain>
    </source>
</reference>
<dbReference type="FunCoup" id="A0A804IK75">
    <property type="interactions" value="801"/>
</dbReference>
<dbReference type="FunFam" id="3.40.33.10:FF:000006">
    <property type="entry name" value="Putative pathogenesis-related protein 1"/>
    <property type="match status" value="1"/>
</dbReference>
<evidence type="ECO:0000256" key="3">
    <source>
        <dbReference type="ARBA" id="ARBA00023157"/>
    </source>
</evidence>
<dbReference type="Proteomes" id="UP000012960">
    <property type="component" value="Unplaced"/>
</dbReference>
<keyword evidence="2 4" id="KW-0732">Signal</keyword>
<accession>A0A804IK75</accession>
<dbReference type="Gramene" id="Ma04_t02330.1">
    <property type="protein sequence ID" value="Ma04_p02330.1"/>
    <property type="gene ID" value="Ma04_g02330"/>
</dbReference>
<dbReference type="Gene3D" id="3.40.33.10">
    <property type="entry name" value="CAP"/>
    <property type="match status" value="1"/>
</dbReference>
<comment type="similarity">
    <text evidence="1">Belongs to the CRISP family.</text>
</comment>
<feature type="domain" description="SCP" evidence="5">
    <location>
        <begin position="40"/>
        <end position="172"/>
    </location>
</feature>
<protein>
    <submittedName>
        <fullName evidence="6">(wild Malaysian banana) hypothetical protein</fullName>
    </submittedName>
</protein>
<keyword evidence="8" id="KW-1185">Reference proteome</keyword>
<organism evidence="7 8">
    <name type="scientific">Musa acuminata subsp. malaccensis</name>
    <name type="common">Wild banana</name>
    <name type="synonym">Musa malaccensis</name>
    <dbReference type="NCBI Taxonomy" id="214687"/>
    <lineage>
        <taxon>Eukaryota</taxon>
        <taxon>Viridiplantae</taxon>
        <taxon>Streptophyta</taxon>
        <taxon>Embryophyta</taxon>
        <taxon>Tracheophyta</taxon>
        <taxon>Spermatophyta</taxon>
        <taxon>Magnoliopsida</taxon>
        <taxon>Liliopsida</taxon>
        <taxon>Zingiberales</taxon>
        <taxon>Musaceae</taxon>
        <taxon>Musa</taxon>
    </lineage>
</organism>
<dbReference type="PANTHER" id="PTHR10334">
    <property type="entry name" value="CYSTEINE-RICH SECRETORY PROTEIN-RELATED"/>
    <property type="match status" value="1"/>
</dbReference>
<evidence type="ECO:0000256" key="2">
    <source>
        <dbReference type="ARBA" id="ARBA00022729"/>
    </source>
</evidence>